<dbReference type="AlphaFoldDB" id="A0A109D530"/>
<sequence length="398" mass="46435">MASFSSSEMDIIEKYLGMKQGYVLEFSNRTFADFMKNYDVDIYGERFNFASGSKANRLRSFINQSPEVLVANVLYALSKEKQKETSGAAWSEDDHHLSMEYMSIVDKLRKRSIEASESSSSFVPYSIRNGLNPNSNGFGIIEFRNLFLYTYNTIFSKGLLEEYLAIECEEHNVGIKVDVEHHLMVSLRKNNLWPIQDKYHMYSEEDIFDLIEFFFSKVSSPQFGPSASFYCGYCQEEHSMTFHREQGIQEYLKEINAILALYEKPHELTQEGMVVVRPEYGFDKIFKAEIPTEDERIIDKVNSAVSRFRRHGSSIDDRKHAVRDLADILENVRDDIKKLLSKKDDQALFDIANNFGIRHMNSKQKDDYDPVWLSWMFYFYLSTIHTVLRRLKDQNCNG</sequence>
<evidence type="ECO:0008006" key="3">
    <source>
        <dbReference type="Google" id="ProtNLM"/>
    </source>
</evidence>
<dbReference type="EMBL" id="LMXU01000043">
    <property type="protein sequence ID" value="KWT99032.1"/>
    <property type="molecule type" value="Genomic_DNA"/>
</dbReference>
<name>A0A109D530_9VIBR</name>
<accession>A0A109D530</accession>
<reference evidence="1 2" key="1">
    <citation type="submission" date="2015-11" db="EMBL/GenBank/DDBJ databases">
        <title>Draft WGS of Vibrio toranzoniae.</title>
        <authorList>
            <person name="Lasa A."/>
            <person name="Romalde J.L."/>
        </authorList>
    </citation>
    <scope>NUCLEOTIDE SEQUENCE [LARGE SCALE GENOMIC DNA]</scope>
    <source>
        <strain evidence="1 2">Vb 10.8</strain>
    </source>
</reference>
<keyword evidence="2" id="KW-1185">Reference proteome</keyword>
<proteinExistence type="predicted"/>
<comment type="caution">
    <text evidence="1">The sequence shown here is derived from an EMBL/GenBank/DDBJ whole genome shotgun (WGS) entry which is preliminary data.</text>
</comment>
<organism evidence="1 2">
    <name type="scientific">Vibrio toranzoniae</name>
    <dbReference type="NCBI Taxonomy" id="1194427"/>
    <lineage>
        <taxon>Bacteria</taxon>
        <taxon>Pseudomonadati</taxon>
        <taxon>Pseudomonadota</taxon>
        <taxon>Gammaproteobacteria</taxon>
        <taxon>Vibrionales</taxon>
        <taxon>Vibrionaceae</taxon>
        <taxon>Vibrio</taxon>
    </lineage>
</organism>
<gene>
    <name evidence="1" type="ORF">APQ14_19485</name>
</gene>
<evidence type="ECO:0000313" key="2">
    <source>
        <dbReference type="Proteomes" id="UP000057389"/>
    </source>
</evidence>
<protein>
    <recommendedName>
        <fullName evidence="3">DUF3644 domain-containing protein</fullName>
    </recommendedName>
</protein>
<dbReference type="Proteomes" id="UP000057389">
    <property type="component" value="Unassembled WGS sequence"/>
</dbReference>
<evidence type="ECO:0000313" key="1">
    <source>
        <dbReference type="EMBL" id="KWT99032.1"/>
    </source>
</evidence>